<dbReference type="GO" id="GO:0042054">
    <property type="term" value="F:histone methyltransferase activity"/>
    <property type="evidence" value="ECO:0007669"/>
    <property type="project" value="InterPro"/>
</dbReference>
<dbReference type="Pfam" id="PF02182">
    <property type="entry name" value="SAD_SRA"/>
    <property type="match status" value="1"/>
</dbReference>
<dbReference type="SMART" id="SM00317">
    <property type="entry name" value="SET"/>
    <property type="match status" value="1"/>
</dbReference>
<evidence type="ECO:0000259" key="7">
    <source>
        <dbReference type="PROSITE" id="PS50280"/>
    </source>
</evidence>
<dbReference type="Gene3D" id="2.30.280.10">
    <property type="entry name" value="SRA-YDG"/>
    <property type="match status" value="1"/>
</dbReference>
<dbReference type="GO" id="GO:0003690">
    <property type="term" value="F:double-stranded DNA binding"/>
    <property type="evidence" value="ECO:0007669"/>
    <property type="project" value="TreeGrafter"/>
</dbReference>
<dbReference type="InterPro" id="IPR051357">
    <property type="entry name" value="H3K9_HMTase_SUVAR3-9"/>
</dbReference>
<dbReference type="PANTHER" id="PTHR45660:SF46">
    <property type="entry name" value="HISTONE-LYSINE N-METHYLTRANSFERASE, H3 LYSINE-9 SPECIFIC SUVH6"/>
    <property type="match status" value="1"/>
</dbReference>
<feature type="compositionally biased region" description="Basic and acidic residues" evidence="6">
    <location>
        <begin position="100"/>
        <end position="109"/>
    </location>
</feature>
<dbReference type="Proteomes" id="UP000653305">
    <property type="component" value="Unassembled WGS sequence"/>
</dbReference>
<dbReference type="GO" id="GO:0005634">
    <property type="term" value="C:nucleus"/>
    <property type="evidence" value="ECO:0007669"/>
    <property type="project" value="UniProtKB-SubCell"/>
</dbReference>
<dbReference type="SUPFAM" id="SSF88697">
    <property type="entry name" value="PUA domain-like"/>
    <property type="match status" value="1"/>
</dbReference>
<evidence type="ECO:0000313" key="10">
    <source>
        <dbReference type="EMBL" id="GFQ01050.1"/>
    </source>
</evidence>
<feature type="domain" description="YDG" evidence="9">
    <location>
        <begin position="284"/>
        <end position="425"/>
    </location>
</feature>
<dbReference type="AlphaFoldDB" id="A0A830CPZ1"/>
<dbReference type="InterPro" id="IPR003105">
    <property type="entry name" value="SRA_YDG"/>
</dbReference>
<dbReference type="InterPro" id="IPR025794">
    <property type="entry name" value="H3-K9-MeTrfase_plant"/>
</dbReference>
<dbReference type="SMART" id="SM00468">
    <property type="entry name" value="PreSET"/>
    <property type="match status" value="1"/>
</dbReference>
<dbReference type="InterPro" id="IPR007728">
    <property type="entry name" value="Pre-SET_dom"/>
</dbReference>
<organism evidence="10 11">
    <name type="scientific">Phtheirospermum japonicum</name>
    <dbReference type="NCBI Taxonomy" id="374723"/>
    <lineage>
        <taxon>Eukaryota</taxon>
        <taxon>Viridiplantae</taxon>
        <taxon>Streptophyta</taxon>
        <taxon>Embryophyta</taxon>
        <taxon>Tracheophyta</taxon>
        <taxon>Spermatophyta</taxon>
        <taxon>Magnoliopsida</taxon>
        <taxon>eudicotyledons</taxon>
        <taxon>Gunneridae</taxon>
        <taxon>Pentapetalae</taxon>
        <taxon>asterids</taxon>
        <taxon>lamiids</taxon>
        <taxon>Lamiales</taxon>
        <taxon>Orobanchaceae</taxon>
        <taxon>Orobanchaceae incertae sedis</taxon>
        <taxon>Phtheirospermum</taxon>
    </lineage>
</organism>
<dbReference type="Pfam" id="PF05033">
    <property type="entry name" value="Pre-SET"/>
    <property type="match status" value="1"/>
</dbReference>
<sequence length="713" mass="80222">MPSKRLFENGPSFNSRRPLNFKHRRLDAVRSFPANCGLAAHSDPIRATPIACVNSLSSNNININPSSEKYALAIPAVPLRSVPALDLKRDTENPIPSVVDGKRTDRDNENTVCEPDESWEHDLEKIAAVIADAKSYLNGFDQLTPVEREEKSEVCVISREEWSKSARKCDGGAKKVKSDGQSEVCERTETKCGEENRERNFMDLDECESLSKTCDSNNEPNLINLGIVKHEEPRGVMVTEALKLFDEYYEEIVKGERKSAYPHLEAVERLKGEGKYIFPDKPFGHIPGVEIGDEFRFRSQLALVGIHRQLIAGIDHVSLGGKKYATSVVESGRYENTSKTVDVLIYSGQGGNLKIVDNIADQKLEKGNLALVNSMEMGYPVRVTYKRTNYKRGVVYVYDGLYTVKNLWQERDQSGKLVFKFELHRMPGQPRSCPFPKPDPKPEKVETGTEVCVVDDISLGREKIPVRAMNGVDDDRPPEFTYVTSTIYPSWYKPVNPVGCDCVNGCSDSRQCPCVVKNGGEIPYNEKGLIIKVKKGEVHECGLLCKCPPTCMNRVGQHGPRYRLEIFKTEKRGWGVRSRDHIPSGGLICEYLGEFLREKEADLRIGGDEYLFDIFRSRGGRAEGFSIDGAIYGNVGRFINHSCSPNLYAQKIMYDHGDERMPHIIFFATKEIPPLTEIFYDYNYKLGSVCDANGNVKIKACHCGSRKCSKRMY</sequence>
<dbReference type="Pfam" id="PF00856">
    <property type="entry name" value="SET"/>
    <property type="match status" value="1"/>
</dbReference>
<name>A0A830CPZ1_9LAMI</name>
<keyword evidence="11" id="KW-1185">Reference proteome</keyword>
<keyword evidence="10" id="KW-0808">Transferase</keyword>
<dbReference type="GO" id="GO:0008270">
    <property type="term" value="F:zinc ion binding"/>
    <property type="evidence" value="ECO:0007669"/>
    <property type="project" value="InterPro"/>
</dbReference>
<feature type="domain" description="Pre-SET" evidence="8">
    <location>
        <begin position="498"/>
        <end position="559"/>
    </location>
</feature>
<dbReference type="InterPro" id="IPR036987">
    <property type="entry name" value="SRA-YDG_sf"/>
</dbReference>
<dbReference type="GO" id="GO:0032259">
    <property type="term" value="P:methylation"/>
    <property type="evidence" value="ECO:0007669"/>
    <property type="project" value="UniProtKB-KW"/>
</dbReference>
<evidence type="ECO:0000259" key="8">
    <source>
        <dbReference type="PROSITE" id="PS50867"/>
    </source>
</evidence>
<proteinExistence type="predicted"/>
<reference evidence="10" key="1">
    <citation type="submission" date="2020-07" db="EMBL/GenBank/DDBJ databases">
        <title>Ethylene signaling mediates host invasion by parasitic plants.</title>
        <authorList>
            <person name="Yoshida S."/>
        </authorList>
    </citation>
    <scope>NUCLEOTIDE SEQUENCE</scope>
    <source>
        <strain evidence="10">Okayama</strain>
    </source>
</reference>
<dbReference type="PANTHER" id="PTHR45660">
    <property type="entry name" value="HISTONE-LYSINE N-METHYLTRANSFERASE SETMAR"/>
    <property type="match status" value="1"/>
</dbReference>
<dbReference type="InterPro" id="IPR015947">
    <property type="entry name" value="PUA-like_sf"/>
</dbReference>
<keyword evidence="3" id="KW-0156">Chromatin regulator</keyword>
<dbReference type="InterPro" id="IPR001214">
    <property type="entry name" value="SET_dom"/>
</dbReference>
<dbReference type="GO" id="GO:0005694">
    <property type="term" value="C:chromosome"/>
    <property type="evidence" value="ECO:0007669"/>
    <property type="project" value="UniProtKB-SubCell"/>
</dbReference>
<evidence type="ECO:0000256" key="1">
    <source>
        <dbReference type="ARBA" id="ARBA00004286"/>
    </source>
</evidence>
<evidence type="ECO:0000256" key="4">
    <source>
        <dbReference type="ARBA" id="ARBA00023242"/>
    </source>
</evidence>
<comment type="subcellular location">
    <subcellularLocation>
        <location evidence="1">Chromosome</location>
    </subcellularLocation>
    <subcellularLocation>
        <location evidence="5">Nucleus</location>
    </subcellularLocation>
</comment>
<dbReference type="Gene3D" id="2.170.270.10">
    <property type="entry name" value="SET domain"/>
    <property type="match status" value="1"/>
</dbReference>
<dbReference type="PROSITE" id="PS50280">
    <property type="entry name" value="SET"/>
    <property type="match status" value="1"/>
</dbReference>
<evidence type="ECO:0000259" key="9">
    <source>
        <dbReference type="PROSITE" id="PS51015"/>
    </source>
</evidence>
<evidence type="ECO:0000313" key="11">
    <source>
        <dbReference type="Proteomes" id="UP000653305"/>
    </source>
</evidence>
<protein>
    <submittedName>
        <fullName evidence="10">Histone-lysine n-methyltransferase h3 lysine-9 specific suvh5</fullName>
    </submittedName>
</protein>
<dbReference type="PROSITE" id="PS51015">
    <property type="entry name" value="YDG"/>
    <property type="match status" value="1"/>
</dbReference>
<dbReference type="OrthoDB" id="5792673at2759"/>
<keyword evidence="2" id="KW-0158">Chromosome</keyword>
<feature type="region of interest" description="Disordered" evidence="6">
    <location>
        <begin position="92"/>
        <end position="115"/>
    </location>
</feature>
<gene>
    <name evidence="10" type="ORF">PHJA_002248900</name>
</gene>
<dbReference type="SMART" id="SM00466">
    <property type="entry name" value="SRA"/>
    <property type="match status" value="1"/>
</dbReference>
<accession>A0A830CPZ1</accession>
<evidence type="ECO:0000256" key="2">
    <source>
        <dbReference type="ARBA" id="ARBA00022454"/>
    </source>
</evidence>
<keyword evidence="4 5" id="KW-0539">Nucleus</keyword>
<comment type="caution">
    <text evidence="10">The sequence shown here is derived from an EMBL/GenBank/DDBJ whole genome shotgun (WGS) entry which is preliminary data.</text>
</comment>
<feature type="domain" description="SET" evidence="7">
    <location>
        <begin position="562"/>
        <end position="683"/>
    </location>
</feature>
<dbReference type="InterPro" id="IPR046341">
    <property type="entry name" value="SET_dom_sf"/>
</dbReference>
<keyword evidence="10" id="KW-0489">Methyltransferase</keyword>
<dbReference type="SUPFAM" id="SSF82199">
    <property type="entry name" value="SET domain"/>
    <property type="match status" value="1"/>
</dbReference>
<evidence type="ECO:0000256" key="5">
    <source>
        <dbReference type="PROSITE-ProRule" id="PRU00358"/>
    </source>
</evidence>
<dbReference type="PROSITE" id="PS51575">
    <property type="entry name" value="SAM_MT43_SUVAR39_2"/>
    <property type="match status" value="1"/>
</dbReference>
<evidence type="ECO:0000256" key="6">
    <source>
        <dbReference type="SAM" id="MobiDB-lite"/>
    </source>
</evidence>
<dbReference type="EMBL" id="BMAC01000653">
    <property type="protein sequence ID" value="GFQ01050.1"/>
    <property type="molecule type" value="Genomic_DNA"/>
</dbReference>
<dbReference type="PROSITE" id="PS50867">
    <property type="entry name" value="PRE_SET"/>
    <property type="match status" value="1"/>
</dbReference>
<evidence type="ECO:0000256" key="3">
    <source>
        <dbReference type="ARBA" id="ARBA00022853"/>
    </source>
</evidence>